<dbReference type="Proteomes" id="UP001152622">
    <property type="component" value="Chromosome 10"/>
</dbReference>
<name>A0A9Q1F0T7_SYNKA</name>
<proteinExistence type="predicted"/>
<evidence type="ECO:0000313" key="1">
    <source>
        <dbReference type="EMBL" id="KAJ8348756.1"/>
    </source>
</evidence>
<comment type="caution">
    <text evidence="1">The sequence shown here is derived from an EMBL/GenBank/DDBJ whole genome shotgun (WGS) entry which is preliminary data.</text>
</comment>
<accession>A0A9Q1F0T7</accession>
<organism evidence="1 2">
    <name type="scientific">Synaphobranchus kaupii</name>
    <name type="common">Kaup's arrowtooth eel</name>
    <dbReference type="NCBI Taxonomy" id="118154"/>
    <lineage>
        <taxon>Eukaryota</taxon>
        <taxon>Metazoa</taxon>
        <taxon>Chordata</taxon>
        <taxon>Craniata</taxon>
        <taxon>Vertebrata</taxon>
        <taxon>Euteleostomi</taxon>
        <taxon>Actinopterygii</taxon>
        <taxon>Neopterygii</taxon>
        <taxon>Teleostei</taxon>
        <taxon>Anguilliformes</taxon>
        <taxon>Synaphobranchidae</taxon>
        <taxon>Synaphobranchus</taxon>
    </lineage>
</organism>
<dbReference type="InterPro" id="IPR011011">
    <property type="entry name" value="Znf_FYVE_PHD"/>
</dbReference>
<evidence type="ECO:0000313" key="2">
    <source>
        <dbReference type="Proteomes" id="UP001152622"/>
    </source>
</evidence>
<sequence length="94" mass="10520">MDYRETAHSCGVFALKFAECILEGKAVTFVTSTRAIHNMRVDIATTLLRESDTLQDLCHHCGSEDSDDPQWIGCDISGRWYHNGCVKSPALDEE</sequence>
<keyword evidence="2" id="KW-1185">Reference proteome</keyword>
<gene>
    <name evidence="1" type="ORF">SKAU_G00273450</name>
</gene>
<dbReference type="AlphaFoldDB" id="A0A9Q1F0T7"/>
<dbReference type="OrthoDB" id="413122at2759"/>
<dbReference type="InterPro" id="IPR013083">
    <property type="entry name" value="Znf_RING/FYVE/PHD"/>
</dbReference>
<dbReference type="Gene3D" id="3.40.395.10">
    <property type="entry name" value="Adenoviral Proteinase, Chain A"/>
    <property type="match status" value="1"/>
</dbReference>
<dbReference type="SUPFAM" id="SSF57903">
    <property type="entry name" value="FYVE/PHD zinc finger"/>
    <property type="match status" value="1"/>
</dbReference>
<reference evidence="1" key="1">
    <citation type="journal article" date="2023" name="Science">
        <title>Genome structures resolve the early diversification of teleost fishes.</title>
        <authorList>
            <person name="Parey E."/>
            <person name="Louis A."/>
            <person name="Montfort J."/>
            <person name="Bouchez O."/>
            <person name="Roques C."/>
            <person name="Iampietro C."/>
            <person name="Lluch J."/>
            <person name="Castinel A."/>
            <person name="Donnadieu C."/>
            <person name="Desvignes T."/>
            <person name="Floi Bucao C."/>
            <person name="Jouanno E."/>
            <person name="Wen M."/>
            <person name="Mejri S."/>
            <person name="Dirks R."/>
            <person name="Jansen H."/>
            <person name="Henkel C."/>
            <person name="Chen W.J."/>
            <person name="Zahm M."/>
            <person name="Cabau C."/>
            <person name="Klopp C."/>
            <person name="Thompson A.W."/>
            <person name="Robinson-Rechavi M."/>
            <person name="Braasch I."/>
            <person name="Lecointre G."/>
            <person name="Bobe J."/>
            <person name="Postlethwait J.H."/>
            <person name="Berthelot C."/>
            <person name="Roest Crollius H."/>
            <person name="Guiguen Y."/>
        </authorList>
    </citation>
    <scope>NUCLEOTIDE SEQUENCE</scope>
    <source>
        <strain evidence="1">WJC10195</strain>
    </source>
</reference>
<dbReference type="Gene3D" id="3.30.40.10">
    <property type="entry name" value="Zinc/RING finger domain, C3HC4 (zinc finger)"/>
    <property type="match status" value="1"/>
</dbReference>
<dbReference type="EMBL" id="JAINUF010000010">
    <property type="protein sequence ID" value="KAJ8348756.1"/>
    <property type="molecule type" value="Genomic_DNA"/>
</dbReference>
<protein>
    <submittedName>
        <fullName evidence="1">Uncharacterized protein</fullName>
    </submittedName>
</protein>